<keyword evidence="5" id="KW-0560">Oxidoreductase</keyword>
<protein>
    <recommendedName>
        <fullName evidence="6">Alcohol dehydrogenase-like N-terminal domain-containing protein</fullName>
    </recommendedName>
</protein>
<dbReference type="AlphaFoldDB" id="A0AAN0JWY5"/>
<feature type="domain" description="Alcohol dehydrogenase-like N-terminal" evidence="6">
    <location>
        <begin position="32"/>
        <end position="102"/>
    </location>
</feature>
<sequence length="143" mass="15749">MAATMEGGKNICAVLRAKGDLQLEERVIPKAGKGEVLLRMKSVGICGSDVHYWTEGRIGDFILKEPMIMGHEASAVVVETGEGVSHLKPGQILVAYKLAYCARYFCIAWGMYACVFDSVCTIAVCSCWRWGSFIDCSCLYMYV</sequence>
<dbReference type="SUPFAM" id="SSF50129">
    <property type="entry name" value="GroES-like"/>
    <property type="match status" value="1"/>
</dbReference>
<keyword evidence="8" id="KW-1185">Reference proteome</keyword>
<dbReference type="PANTHER" id="PTHR43161:SF9">
    <property type="entry name" value="SORBITOL DEHYDROGENASE"/>
    <property type="match status" value="1"/>
</dbReference>
<dbReference type="Proteomes" id="UP000007879">
    <property type="component" value="Unassembled WGS sequence"/>
</dbReference>
<organism evidence="7 8">
    <name type="scientific">Amphimedon queenslandica</name>
    <name type="common">Sponge</name>
    <dbReference type="NCBI Taxonomy" id="400682"/>
    <lineage>
        <taxon>Eukaryota</taxon>
        <taxon>Metazoa</taxon>
        <taxon>Porifera</taxon>
        <taxon>Demospongiae</taxon>
        <taxon>Heteroscleromorpha</taxon>
        <taxon>Haplosclerida</taxon>
        <taxon>Niphatidae</taxon>
        <taxon>Amphimedon</taxon>
    </lineage>
</organism>
<dbReference type="GO" id="GO:0003939">
    <property type="term" value="F:L-iditol 2-dehydrogenase (NAD+) activity"/>
    <property type="evidence" value="ECO:0007669"/>
    <property type="project" value="TreeGrafter"/>
</dbReference>
<dbReference type="GO" id="GO:0046872">
    <property type="term" value="F:metal ion binding"/>
    <property type="evidence" value="ECO:0007669"/>
    <property type="project" value="UniProtKB-KW"/>
</dbReference>
<dbReference type="GeneID" id="109589873"/>
<evidence type="ECO:0000256" key="4">
    <source>
        <dbReference type="ARBA" id="ARBA00022833"/>
    </source>
</evidence>
<keyword evidence="4" id="KW-0862">Zinc</keyword>
<evidence type="ECO:0000313" key="7">
    <source>
        <dbReference type="EnsemblMetazoa" id="XP_019861420.1"/>
    </source>
</evidence>
<evidence type="ECO:0000256" key="2">
    <source>
        <dbReference type="ARBA" id="ARBA00008072"/>
    </source>
</evidence>
<dbReference type="InterPro" id="IPR011032">
    <property type="entry name" value="GroES-like_sf"/>
</dbReference>
<comment type="similarity">
    <text evidence="2">Belongs to the zinc-containing alcohol dehydrogenase family.</text>
</comment>
<proteinExistence type="inferred from homology"/>
<name>A0AAN0JWY5_AMPQE</name>
<comment type="cofactor">
    <cofactor evidence="1">
        <name>Zn(2+)</name>
        <dbReference type="ChEBI" id="CHEBI:29105"/>
    </cofactor>
</comment>
<evidence type="ECO:0000256" key="5">
    <source>
        <dbReference type="ARBA" id="ARBA00023002"/>
    </source>
</evidence>
<dbReference type="InterPro" id="IPR013154">
    <property type="entry name" value="ADH-like_N"/>
</dbReference>
<dbReference type="Pfam" id="PF08240">
    <property type="entry name" value="ADH_N"/>
    <property type="match status" value="1"/>
</dbReference>
<accession>A0AAN0JWY5</accession>
<keyword evidence="3" id="KW-0479">Metal-binding</keyword>
<dbReference type="EnsemblMetazoa" id="XM_020005861.1">
    <property type="protein sequence ID" value="XP_019861420.1"/>
    <property type="gene ID" value="LOC109589873"/>
</dbReference>
<reference evidence="8" key="1">
    <citation type="journal article" date="2010" name="Nature">
        <title>The Amphimedon queenslandica genome and the evolution of animal complexity.</title>
        <authorList>
            <person name="Srivastava M."/>
            <person name="Simakov O."/>
            <person name="Chapman J."/>
            <person name="Fahey B."/>
            <person name="Gauthier M.E."/>
            <person name="Mitros T."/>
            <person name="Richards G.S."/>
            <person name="Conaco C."/>
            <person name="Dacre M."/>
            <person name="Hellsten U."/>
            <person name="Larroux C."/>
            <person name="Putnam N.H."/>
            <person name="Stanke M."/>
            <person name="Adamska M."/>
            <person name="Darling A."/>
            <person name="Degnan S.M."/>
            <person name="Oakley T.H."/>
            <person name="Plachetzki D.C."/>
            <person name="Zhai Y."/>
            <person name="Adamski M."/>
            <person name="Calcino A."/>
            <person name="Cummins S.F."/>
            <person name="Goodstein D.M."/>
            <person name="Harris C."/>
            <person name="Jackson D.J."/>
            <person name="Leys S.P."/>
            <person name="Shu S."/>
            <person name="Woodcroft B.J."/>
            <person name="Vervoort M."/>
            <person name="Kosik K.S."/>
            <person name="Manning G."/>
            <person name="Degnan B.M."/>
            <person name="Rokhsar D.S."/>
        </authorList>
    </citation>
    <scope>NUCLEOTIDE SEQUENCE [LARGE SCALE GENOMIC DNA]</scope>
</reference>
<evidence type="ECO:0000313" key="8">
    <source>
        <dbReference type="Proteomes" id="UP000007879"/>
    </source>
</evidence>
<dbReference type="Gene3D" id="3.90.180.10">
    <property type="entry name" value="Medium-chain alcohol dehydrogenases, catalytic domain"/>
    <property type="match status" value="1"/>
</dbReference>
<dbReference type="RefSeq" id="XP_019861420.1">
    <property type="nucleotide sequence ID" value="XM_020005861.1"/>
</dbReference>
<dbReference type="GO" id="GO:0006062">
    <property type="term" value="P:sorbitol catabolic process"/>
    <property type="evidence" value="ECO:0007669"/>
    <property type="project" value="TreeGrafter"/>
</dbReference>
<dbReference type="PANTHER" id="PTHR43161">
    <property type="entry name" value="SORBITOL DEHYDROGENASE"/>
    <property type="match status" value="1"/>
</dbReference>
<dbReference type="KEGG" id="aqu:109589873"/>
<evidence type="ECO:0000259" key="6">
    <source>
        <dbReference type="Pfam" id="PF08240"/>
    </source>
</evidence>
<evidence type="ECO:0000256" key="3">
    <source>
        <dbReference type="ARBA" id="ARBA00022723"/>
    </source>
</evidence>
<evidence type="ECO:0000256" key="1">
    <source>
        <dbReference type="ARBA" id="ARBA00001947"/>
    </source>
</evidence>
<reference evidence="7" key="2">
    <citation type="submission" date="2024-06" db="UniProtKB">
        <authorList>
            <consortium name="EnsemblMetazoa"/>
        </authorList>
    </citation>
    <scope>IDENTIFICATION</scope>
</reference>